<evidence type="ECO:0000256" key="5">
    <source>
        <dbReference type="ARBA" id="ARBA00023136"/>
    </source>
</evidence>
<evidence type="ECO:0000313" key="6">
    <source>
        <dbReference type="EMBL" id="KAB1950479.1"/>
    </source>
</evidence>
<gene>
    <name evidence="6" type="ORF">F8244_05815</name>
</gene>
<reference evidence="6 7" key="1">
    <citation type="submission" date="2019-09" db="EMBL/GenBank/DDBJ databases">
        <title>Investigation of probiotic properties of different lactic acid bacteria.</title>
        <authorList>
            <person name="Jaomanjaka F."/>
            <person name="Blanc P."/>
        </authorList>
    </citation>
    <scope>NUCLEOTIDE SEQUENCE [LARGE SCALE GENOMIC DNA]</scope>
    <source>
        <strain evidence="6 7">BIO6369</strain>
    </source>
</reference>
<evidence type="ECO:0000313" key="7">
    <source>
        <dbReference type="Proteomes" id="UP000460112"/>
    </source>
</evidence>
<protein>
    <submittedName>
        <fullName evidence="6">MFS transporter</fullName>
    </submittedName>
</protein>
<dbReference type="PANTHER" id="PTHR11360">
    <property type="entry name" value="MONOCARBOXYLATE TRANSPORTER"/>
    <property type="match status" value="1"/>
</dbReference>
<dbReference type="EMBL" id="WBOA01000002">
    <property type="protein sequence ID" value="KAB1950479.1"/>
    <property type="molecule type" value="Genomic_DNA"/>
</dbReference>
<evidence type="ECO:0000256" key="4">
    <source>
        <dbReference type="ARBA" id="ARBA00022989"/>
    </source>
</evidence>
<dbReference type="PANTHER" id="PTHR11360:SF290">
    <property type="entry name" value="MONOCARBOXYLATE MFS PERMEASE"/>
    <property type="match status" value="1"/>
</dbReference>
<evidence type="ECO:0000256" key="1">
    <source>
        <dbReference type="ARBA" id="ARBA00004651"/>
    </source>
</evidence>
<name>A0A133PDV5_LACGS</name>
<sequence>MNKKQNSSHFFAWWVFIASCLISLVGFGLIVNTIGLFFEPISKSFHVGRASVALMTTLQNAAAAITLLFAGKIMTKLNLRWLLTFCFTAIGISILSLSVAQSLTHFYIAWIIIGICQPIAITLSIPVLLGNWFNEKLGTVMGIALGVSAFGGTIFNPIIGDIITNFGWRGGFICEGLLILGILVPTAFFLREKPNKKHHAYGKVKNIPEKVLETTGISLKAALKTPVFYALAFAMLALQFVSGSVQHISGHITSQGLPLTIGASVVSGVMLGAAAGKISIGFMLDRFNTRLTLLIYSLFGLLGWSGEIFFKTSLPLIASAFILGLGQGVCLVALPYLIREEFGAKDYSTILSVINMAGAFAMSASVYLNGLLFDTTGSYNFGWAINSAAFALSFIALFLTLKKQTTSQGLEESID</sequence>
<dbReference type="GO" id="GO:0022857">
    <property type="term" value="F:transmembrane transporter activity"/>
    <property type="evidence" value="ECO:0007669"/>
    <property type="project" value="InterPro"/>
</dbReference>
<evidence type="ECO:0000256" key="2">
    <source>
        <dbReference type="ARBA" id="ARBA00022448"/>
    </source>
</evidence>
<comment type="caution">
    <text evidence="6">The sequence shown here is derived from an EMBL/GenBank/DDBJ whole genome shotgun (WGS) entry which is preliminary data.</text>
</comment>
<dbReference type="OrthoDB" id="182417at2"/>
<organism evidence="6 7">
    <name type="scientific">Lactobacillus gasseri</name>
    <dbReference type="NCBI Taxonomy" id="1596"/>
    <lineage>
        <taxon>Bacteria</taxon>
        <taxon>Bacillati</taxon>
        <taxon>Bacillota</taxon>
        <taxon>Bacilli</taxon>
        <taxon>Lactobacillales</taxon>
        <taxon>Lactobacillaceae</taxon>
        <taxon>Lactobacillus</taxon>
    </lineage>
</organism>
<dbReference type="InterPro" id="IPR036259">
    <property type="entry name" value="MFS_trans_sf"/>
</dbReference>
<dbReference type="PROSITE" id="PS50850">
    <property type="entry name" value="MFS"/>
    <property type="match status" value="1"/>
</dbReference>
<keyword evidence="5" id="KW-0472">Membrane</keyword>
<dbReference type="RefSeq" id="WP_003647781.1">
    <property type="nucleotide sequence ID" value="NZ_CABOGQ010000002.1"/>
</dbReference>
<dbReference type="PROSITE" id="PS51257">
    <property type="entry name" value="PROKAR_LIPOPROTEIN"/>
    <property type="match status" value="1"/>
</dbReference>
<dbReference type="InterPro" id="IPR020846">
    <property type="entry name" value="MFS_dom"/>
</dbReference>
<dbReference type="SUPFAM" id="SSF103473">
    <property type="entry name" value="MFS general substrate transporter"/>
    <property type="match status" value="1"/>
</dbReference>
<dbReference type="Proteomes" id="UP000460112">
    <property type="component" value="Unassembled WGS sequence"/>
</dbReference>
<proteinExistence type="predicted"/>
<dbReference type="STRING" id="324831.LGAS_0351"/>
<dbReference type="eggNOG" id="COG2271">
    <property type="taxonomic scope" value="Bacteria"/>
</dbReference>
<dbReference type="InterPro" id="IPR050327">
    <property type="entry name" value="Proton-linked_MCT"/>
</dbReference>
<comment type="subcellular location">
    <subcellularLocation>
        <location evidence="1">Cell membrane</location>
        <topology evidence="1">Multi-pass membrane protein</topology>
    </subcellularLocation>
</comment>
<dbReference type="OMA" id="ICQPIAI"/>
<keyword evidence="4" id="KW-1133">Transmembrane helix</keyword>
<keyword evidence="3" id="KW-0812">Transmembrane</keyword>
<dbReference type="InterPro" id="IPR011701">
    <property type="entry name" value="MFS"/>
</dbReference>
<dbReference type="Pfam" id="PF07690">
    <property type="entry name" value="MFS_1"/>
    <property type="match status" value="1"/>
</dbReference>
<dbReference type="AlphaFoldDB" id="A0A133PDV5"/>
<evidence type="ECO:0000256" key="3">
    <source>
        <dbReference type="ARBA" id="ARBA00022692"/>
    </source>
</evidence>
<dbReference type="GO" id="GO:0005886">
    <property type="term" value="C:plasma membrane"/>
    <property type="evidence" value="ECO:0007669"/>
    <property type="project" value="UniProtKB-SubCell"/>
</dbReference>
<dbReference type="Gene3D" id="1.20.1250.20">
    <property type="entry name" value="MFS general substrate transporter like domains"/>
    <property type="match status" value="2"/>
</dbReference>
<dbReference type="GeneID" id="29639771"/>
<accession>A0A133PDV5</accession>
<keyword evidence="2" id="KW-0813">Transport</keyword>